<feature type="region of interest" description="Disordered" evidence="2">
    <location>
        <begin position="195"/>
        <end position="220"/>
    </location>
</feature>
<gene>
    <name evidence="4" type="ORF">RRG08_056810</name>
</gene>
<accession>A0AAE1AC39</accession>
<dbReference type="GO" id="GO:0003887">
    <property type="term" value="F:DNA-directed DNA polymerase activity"/>
    <property type="evidence" value="ECO:0007669"/>
    <property type="project" value="InterPro"/>
</dbReference>
<dbReference type="Pfam" id="PF00476">
    <property type="entry name" value="DNA_pol_A"/>
    <property type="match status" value="1"/>
</dbReference>
<feature type="region of interest" description="Disordered" evidence="2">
    <location>
        <begin position="382"/>
        <end position="419"/>
    </location>
</feature>
<organism evidence="4 5">
    <name type="scientific">Elysia crispata</name>
    <name type="common">lettuce slug</name>
    <dbReference type="NCBI Taxonomy" id="231223"/>
    <lineage>
        <taxon>Eukaryota</taxon>
        <taxon>Metazoa</taxon>
        <taxon>Spiralia</taxon>
        <taxon>Lophotrochozoa</taxon>
        <taxon>Mollusca</taxon>
        <taxon>Gastropoda</taxon>
        <taxon>Heterobranchia</taxon>
        <taxon>Euthyneura</taxon>
        <taxon>Panpulmonata</taxon>
        <taxon>Sacoglossa</taxon>
        <taxon>Placobranchoidea</taxon>
        <taxon>Plakobranchidae</taxon>
        <taxon>Elysia</taxon>
    </lineage>
</organism>
<dbReference type="PRINTS" id="PR00868">
    <property type="entry name" value="DNAPOLI"/>
</dbReference>
<dbReference type="GO" id="GO:0006302">
    <property type="term" value="P:double-strand break repair"/>
    <property type="evidence" value="ECO:0007669"/>
    <property type="project" value="TreeGrafter"/>
</dbReference>
<dbReference type="Gene3D" id="3.30.420.10">
    <property type="entry name" value="Ribonuclease H-like superfamily/Ribonuclease H"/>
    <property type="match status" value="1"/>
</dbReference>
<feature type="region of interest" description="Disordered" evidence="2">
    <location>
        <begin position="141"/>
        <end position="162"/>
    </location>
</feature>
<dbReference type="Gene3D" id="1.10.150.20">
    <property type="entry name" value="5' to 3' exonuclease, C-terminal subdomain"/>
    <property type="match status" value="1"/>
</dbReference>
<dbReference type="InterPro" id="IPR002298">
    <property type="entry name" value="DNA_polymerase_A"/>
</dbReference>
<evidence type="ECO:0000259" key="3">
    <source>
        <dbReference type="SMART" id="SM00482"/>
    </source>
</evidence>
<protein>
    <recommendedName>
        <fullName evidence="3">DNA-directed DNA polymerase family A palm domain-containing protein</fullName>
    </recommendedName>
</protein>
<dbReference type="SUPFAM" id="SSF56672">
    <property type="entry name" value="DNA/RNA polymerases"/>
    <property type="match status" value="1"/>
</dbReference>
<evidence type="ECO:0000313" key="5">
    <source>
        <dbReference type="Proteomes" id="UP001283361"/>
    </source>
</evidence>
<evidence type="ECO:0000256" key="2">
    <source>
        <dbReference type="SAM" id="MobiDB-lite"/>
    </source>
</evidence>
<dbReference type="EMBL" id="JAWDGP010002185">
    <property type="protein sequence ID" value="KAK3784852.1"/>
    <property type="molecule type" value="Genomic_DNA"/>
</dbReference>
<dbReference type="FunFam" id="1.10.150.20:FF:000002">
    <property type="entry name" value="DNA polymerase I"/>
    <property type="match status" value="1"/>
</dbReference>
<dbReference type="Gene3D" id="3.30.70.370">
    <property type="match status" value="1"/>
</dbReference>
<dbReference type="InterPro" id="IPR043502">
    <property type="entry name" value="DNA/RNA_pol_sf"/>
</dbReference>
<evidence type="ECO:0000256" key="1">
    <source>
        <dbReference type="ARBA" id="ARBA00022705"/>
    </source>
</evidence>
<feature type="compositionally biased region" description="Basic and acidic residues" evidence="2">
    <location>
        <begin position="152"/>
        <end position="161"/>
    </location>
</feature>
<keyword evidence="1" id="KW-0235">DNA replication</keyword>
<dbReference type="PANTHER" id="PTHR10133:SF27">
    <property type="entry name" value="DNA POLYMERASE NU"/>
    <property type="match status" value="1"/>
</dbReference>
<dbReference type="GO" id="GO:0003677">
    <property type="term" value="F:DNA binding"/>
    <property type="evidence" value="ECO:0007669"/>
    <property type="project" value="InterPro"/>
</dbReference>
<proteinExistence type="predicted"/>
<dbReference type="GO" id="GO:0006261">
    <property type="term" value="P:DNA-templated DNA replication"/>
    <property type="evidence" value="ECO:0007669"/>
    <property type="project" value="InterPro"/>
</dbReference>
<dbReference type="PANTHER" id="PTHR10133">
    <property type="entry name" value="DNA POLYMERASE I"/>
    <property type="match status" value="1"/>
</dbReference>
<dbReference type="Proteomes" id="UP001283361">
    <property type="component" value="Unassembled WGS sequence"/>
</dbReference>
<name>A0AAE1AC39_9GAST</name>
<comment type="caution">
    <text evidence="4">The sequence shown here is derived from an EMBL/GenBank/DDBJ whole genome shotgun (WGS) entry which is preliminary data.</text>
</comment>
<dbReference type="SMART" id="SM00482">
    <property type="entry name" value="POLAc"/>
    <property type="match status" value="1"/>
</dbReference>
<keyword evidence="5" id="KW-1185">Reference proteome</keyword>
<dbReference type="CDD" id="cd08638">
    <property type="entry name" value="DNA_pol_A_theta"/>
    <property type="match status" value="1"/>
</dbReference>
<feature type="compositionally biased region" description="Polar residues" evidence="2">
    <location>
        <begin position="382"/>
        <end position="395"/>
    </location>
</feature>
<sequence>MKNIVLRPLISPPKLDHYSHLSKEAQVTLAALEAKYDHLIKSVQRIETSDSAHYYKSIYDATFKKENETTSFRETKGRGIKTKLAEWSRSIKHASQKKSTNNCVPRKDYGFCSELLMTDRPPDEEITQSILLLTQTTSAPESPLIDFESNNAEDHEQEKNTSNKRFKLAQYFSDIHTDITETNFLQTNHTYMQSNNSQLSADDDSVNKGGQKHRSDQTNTKSIRTLTPTLIESENPLFALQNEQHKRVTSPILGMWNDSKPNEDPCPSPLLFASCKENSQTFPEGATFELNVSDSEIGSPCSSLDVIKKEKCTVPCIPHSKKNESATAEESSFFKKNEISSQSPQTLITKYFKAKPSYLEQPQLHFDLTQIDSVKTEAKVLNSSFSSSNPQMTTSKTKRKKSAFKPPPKTQNGSTGKHQKFQEDVVHFENLTSQDRKNILDMSKLSSAVALTLVYDNGTALCTSFPSTVEDFKVRDLAVFANERCYLIPGPSVRGEVISTKILELICNLEKTKIICNCKEFLIGLWQLLDLNEKSVWPLPCLNIQDPCIATWLLDPEQSPSSFNFMCSRAGIQWENDDDTWLNCLKITPSLMKNLEMKLVSFNQWALFTDIEMKLVPILACMETRAINIDASVFLKFSDILKSKLTKLEKKIFEEVGHSFSINSHVQLRQVLYEELKLDERLPSKTKIGKTSVAQMKSTSEASLNQLIDVHPLPSLVLEYRQLQKLKSTYVDGMLLCIHDGTLRTHWDQTAAATGRLTSARPNIQAVPKTAITITDYQVNYVIGSKSLNEAKINVREPFISRKGFLLLSADFQQIELRILAHLSEDSSLLSTFWQPNSNDVFIALTCKWQGKDVDSVTFADREQTKRIVYSVMYGVGKDKLAEYLKVKPVAAKSLMSSFLAQFPAIDKFSKKCRDFAKEFGYTETICGRRRYFSHINSSSPVLRAQAQRQAVNFCVQGSAADICKLAMLSVEEALKENNEINCRMLFQIHDELIWEVKEDQLQQAKVLIQGAMENMKSLGGKFCNLQVPLAVSLSSGFSWANLSLLDHMSGSPQKFSAPNSECSQ</sequence>
<evidence type="ECO:0000313" key="4">
    <source>
        <dbReference type="EMBL" id="KAK3784852.1"/>
    </source>
</evidence>
<dbReference type="Gene3D" id="1.20.1060.10">
    <property type="entry name" value="Taq DNA Polymerase, Chain T, domain 4"/>
    <property type="match status" value="1"/>
</dbReference>
<feature type="domain" description="DNA-directed DNA polymerase family A palm" evidence="3">
    <location>
        <begin position="792"/>
        <end position="1001"/>
    </location>
</feature>
<dbReference type="InterPro" id="IPR001098">
    <property type="entry name" value="DNA-dir_DNA_pol_A_palm_dom"/>
</dbReference>
<reference evidence="4" key="1">
    <citation type="journal article" date="2023" name="G3 (Bethesda)">
        <title>A reference genome for the long-term kleptoplast-retaining sea slug Elysia crispata morphotype clarki.</title>
        <authorList>
            <person name="Eastman K.E."/>
            <person name="Pendleton A.L."/>
            <person name="Shaikh M.A."/>
            <person name="Suttiyut T."/>
            <person name="Ogas R."/>
            <person name="Tomko P."/>
            <person name="Gavelis G."/>
            <person name="Widhalm J.R."/>
            <person name="Wisecaver J.H."/>
        </authorList>
    </citation>
    <scope>NUCLEOTIDE SEQUENCE</scope>
    <source>
        <strain evidence="4">ECLA1</strain>
    </source>
</reference>
<dbReference type="InterPro" id="IPR036397">
    <property type="entry name" value="RNaseH_sf"/>
</dbReference>
<dbReference type="AlphaFoldDB" id="A0AAE1AC39"/>